<dbReference type="InterPro" id="IPR036291">
    <property type="entry name" value="NAD(P)-bd_dom_sf"/>
</dbReference>
<gene>
    <name evidence="3" type="ORF">FIV34_07440</name>
</gene>
<dbReference type="CDD" id="cd05233">
    <property type="entry name" value="SDR_c"/>
    <property type="match status" value="1"/>
</dbReference>
<dbReference type="PRINTS" id="PR00081">
    <property type="entry name" value="GDHRDH"/>
</dbReference>
<comment type="similarity">
    <text evidence="1">Belongs to the short-chain dehydrogenases/reductases (SDR) family.</text>
</comment>
<dbReference type="PANTHER" id="PTHR43639">
    <property type="entry name" value="OXIDOREDUCTASE, SHORT-CHAIN DEHYDROGENASE/REDUCTASE FAMILY (AFU_ORTHOLOGUE AFUA_5G02870)"/>
    <property type="match status" value="1"/>
</dbReference>
<dbReference type="RefSeq" id="WP_139981155.1">
    <property type="nucleotide sequence ID" value="NZ_CP041046.1"/>
</dbReference>
<dbReference type="Pfam" id="PF13561">
    <property type="entry name" value="adh_short_C2"/>
    <property type="match status" value="1"/>
</dbReference>
<dbReference type="GO" id="GO:0016491">
    <property type="term" value="F:oxidoreductase activity"/>
    <property type="evidence" value="ECO:0007669"/>
    <property type="project" value="UniProtKB-KW"/>
</dbReference>
<proteinExistence type="inferred from homology"/>
<accession>A0A4Y5Z1P9</accession>
<keyword evidence="2" id="KW-0560">Oxidoreductase</keyword>
<dbReference type="OrthoDB" id="9787298at2"/>
<dbReference type="SUPFAM" id="SSF51735">
    <property type="entry name" value="NAD(P)-binding Rossmann-fold domains"/>
    <property type="match status" value="1"/>
</dbReference>
<dbReference type="PANTHER" id="PTHR43639:SF1">
    <property type="entry name" value="SHORT-CHAIN DEHYDROGENASE_REDUCTASE FAMILY PROTEIN"/>
    <property type="match status" value="1"/>
</dbReference>
<evidence type="ECO:0000256" key="1">
    <source>
        <dbReference type="ARBA" id="ARBA00006484"/>
    </source>
</evidence>
<dbReference type="FunFam" id="3.40.50.720:FF:000084">
    <property type="entry name" value="Short-chain dehydrogenase reductase"/>
    <property type="match status" value="1"/>
</dbReference>
<evidence type="ECO:0000313" key="3">
    <source>
        <dbReference type="EMBL" id="QDE39044.1"/>
    </source>
</evidence>
<dbReference type="EMBL" id="CP041046">
    <property type="protein sequence ID" value="QDE39044.1"/>
    <property type="molecule type" value="Genomic_DNA"/>
</dbReference>
<protein>
    <submittedName>
        <fullName evidence="3">SDR family oxidoreductase</fullName>
    </submittedName>
</protein>
<dbReference type="AlphaFoldDB" id="A0A4Y5Z1P9"/>
<name>A0A4Y5Z1P9_9GAMM</name>
<evidence type="ECO:0000313" key="4">
    <source>
        <dbReference type="Proteomes" id="UP000316093"/>
    </source>
</evidence>
<keyword evidence="4" id="KW-1185">Reference proteome</keyword>
<reference evidence="3 4" key="1">
    <citation type="submission" date="2019-06" db="EMBL/GenBank/DDBJ databases">
        <title>A complete genome sequence for Luteibacter pinisoli MAH-14.</title>
        <authorList>
            <person name="Baltrus D.A."/>
        </authorList>
    </citation>
    <scope>NUCLEOTIDE SEQUENCE [LARGE SCALE GENOMIC DNA]</scope>
    <source>
        <strain evidence="3 4">MAH-14</strain>
    </source>
</reference>
<organism evidence="3 4">
    <name type="scientific">Luteibacter pinisoli</name>
    <dbReference type="NCBI Taxonomy" id="2589080"/>
    <lineage>
        <taxon>Bacteria</taxon>
        <taxon>Pseudomonadati</taxon>
        <taxon>Pseudomonadota</taxon>
        <taxon>Gammaproteobacteria</taxon>
        <taxon>Lysobacterales</taxon>
        <taxon>Rhodanobacteraceae</taxon>
        <taxon>Luteibacter</taxon>
    </lineage>
</organism>
<sequence length="240" mass="24788">MNAKTIIVTGASQGIGAGIVKTFLDRGYNVVATSRKVSQSTELPVSDRLVRVDGDVADAATAEAVVQAAVKAFGTVDGLVNNAGIFIAKPFTETTQDDYRQLMAINLDGFVYMTQSVIKQLLAQGTGGSITSITSPLADHPIAGVPAAVAMITKGGIESASLNLAMEYAQQGIRVNTVGPGIVDTPMHANGPKDVLATLSPINGISSVQEVADAVLFLTEAPRVTGEALRVDGGAHLGKW</sequence>
<dbReference type="Proteomes" id="UP000316093">
    <property type="component" value="Chromosome"/>
</dbReference>
<dbReference type="InterPro" id="IPR002347">
    <property type="entry name" value="SDR_fam"/>
</dbReference>
<evidence type="ECO:0000256" key="2">
    <source>
        <dbReference type="ARBA" id="ARBA00023002"/>
    </source>
</evidence>
<dbReference type="KEGG" id="lpy:FIV34_07440"/>
<dbReference type="Gene3D" id="3.40.50.720">
    <property type="entry name" value="NAD(P)-binding Rossmann-like Domain"/>
    <property type="match status" value="1"/>
</dbReference>